<dbReference type="EMBL" id="JAUIRO010000006">
    <property type="protein sequence ID" value="KAK0709896.1"/>
    <property type="molecule type" value="Genomic_DNA"/>
</dbReference>
<gene>
    <name evidence="1" type="ORF">B0T26DRAFT_755032</name>
</gene>
<proteinExistence type="predicted"/>
<comment type="caution">
    <text evidence="1">The sequence shown here is derived from an EMBL/GenBank/DDBJ whole genome shotgun (WGS) entry which is preliminary data.</text>
</comment>
<reference evidence="1" key="1">
    <citation type="submission" date="2023-06" db="EMBL/GenBank/DDBJ databases">
        <title>Genome-scale phylogeny and comparative genomics of the fungal order Sordariales.</title>
        <authorList>
            <consortium name="Lawrence Berkeley National Laboratory"/>
            <person name="Hensen N."/>
            <person name="Bonometti L."/>
            <person name="Westerberg I."/>
            <person name="Brannstrom I.O."/>
            <person name="Guillou S."/>
            <person name="Cros-Aarteil S."/>
            <person name="Calhoun S."/>
            <person name="Haridas S."/>
            <person name="Kuo A."/>
            <person name="Mondo S."/>
            <person name="Pangilinan J."/>
            <person name="Riley R."/>
            <person name="LaButti K."/>
            <person name="Andreopoulos B."/>
            <person name="Lipzen A."/>
            <person name="Chen C."/>
            <person name="Yanf M."/>
            <person name="Daum C."/>
            <person name="Ng V."/>
            <person name="Clum A."/>
            <person name="Steindorff A."/>
            <person name="Ohm R."/>
            <person name="Martin F."/>
            <person name="Silar P."/>
            <person name="Natvig D."/>
            <person name="Lalanne C."/>
            <person name="Gautier V."/>
            <person name="Ament-velasquez S.L."/>
            <person name="Kruys A."/>
            <person name="Hutchinson M.I."/>
            <person name="Powell A.J."/>
            <person name="Barry K."/>
            <person name="Miller A.N."/>
            <person name="Grigoriev I.V."/>
            <person name="Debuchy R."/>
            <person name="Gladieux P."/>
            <person name="Thoren M.H."/>
            <person name="Johannesson H."/>
        </authorList>
    </citation>
    <scope>NUCLEOTIDE SEQUENCE</scope>
    <source>
        <strain evidence="1">SMH2392-1A</strain>
    </source>
</reference>
<accession>A0AA40DQN1</accession>
<dbReference type="Proteomes" id="UP001172101">
    <property type="component" value="Unassembled WGS sequence"/>
</dbReference>
<keyword evidence="2" id="KW-1185">Reference proteome</keyword>
<organism evidence="1 2">
    <name type="scientific">Lasiosphaeria miniovina</name>
    <dbReference type="NCBI Taxonomy" id="1954250"/>
    <lineage>
        <taxon>Eukaryota</taxon>
        <taxon>Fungi</taxon>
        <taxon>Dikarya</taxon>
        <taxon>Ascomycota</taxon>
        <taxon>Pezizomycotina</taxon>
        <taxon>Sordariomycetes</taxon>
        <taxon>Sordariomycetidae</taxon>
        <taxon>Sordariales</taxon>
        <taxon>Lasiosphaeriaceae</taxon>
        <taxon>Lasiosphaeria</taxon>
    </lineage>
</organism>
<sequence>MDLTSALILCSNILSFMYTSRKLLAGTSELSHFQTGLKGESVHIDALIENFRQLTAKLDPGCVEEPNHGIALESIAKNSEKLAKKVALKSTPKERSAADILKILADYQRLALHQDKQDAVGQQFRNLESEASNLCAENTTRVSKLKEDLLTVAEELLAQETAHETESITRPAPGIVPSPSFPGVVPASSSPGILLPVPPPYSAPNNSDSLSRCRCALDSLAAGMFRLGRTTLDCSVSSCSSTQKVNLSSLQPRFLSSVRHWAELSEVYQYQEPRNRVEI</sequence>
<dbReference type="RefSeq" id="XP_060293200.1">
    <property type="nucleotide sequence ID" value="XM_060445897.1"/>
</dbReference>
<evidence type="ECO:0000313" key="2">
    <source>
        <dbReference type="Proteomes" id="UP001172101"/>
    </source>
</evidence>
<name>A0AA40DQN1_9PEZI</name>
<dbReference type="GeneID" id="85329167"/>
<dbReference type="AlphaFoldDB" id="A0AA40DQN1"/>
<protein>
    <submittedName>
        <fullName evidence="1">Uncharacterized protein</fullName>
    </submittedName>
</protein>
<evidence type="ECO:0000313" key="1">
    <source>
        <dbReference type="EMBL" id="KAK0709896.1"/>
    </source>
</evidence>